<evidence type="ECO:0000313" key="2">
    <source>
        <dbReference type="Proteomes" id="UP000745764"/>
    </source>
</evidence>
<sequence length="260" mass="29383">MAKNIDPNADGLIIEPIEEAIAMYDELLKELCKFMVRIFLGTASSYKVTDAASKEIHRPEPKESRAVELATFYIGGNNEVSSIDKQMITIYSHVIKQDIFQGAGYRHFASLANRPAADSLAAFNQIIRKITQQSLNTHNAMLPHLIYKISNVREPPATSPDKLLDATPAMLFDVIRPRLQLGNDLHMTFSRVGRTTINGLERLKEQNEEWSKLWSNGLEQLEPRTVELGSSQVKNAILNLEKTMMGCLRTIHTHHMKKGW</sequence>
<dbReference type="OrthoDB" id="3929032at2759"/>
<keyword evidence="2" id="KW-1185">Reference proteome</keyword>
<protein>
    <submittedName>
        <fullName evidence="1">Uncharacterized protein</fullName>
    </submittedName>
</protein>
<organism evidence="1 2">
    <name type="scientific">Aureobasidium uvarum</name>
    <dbReference type="NCBI Taxonomy" id="2773716"/>
    <lineage>
        <taxon>Eukaryota</taxon>
        <taxon>Fungi</taxon>
        <taxon>Dikarya</taxon>
        <taxon>Ascomycota</taxon>
        <taxon>Pezizomycotina</taxon>
        <taxon>Dothideomycetes</taxon>
        <taxon>Dothideomycetidae</taxon>
        <taxon>Dothideales</taxon>
        <taxon>Saccotheciaceae</taxon>
        <taxon>Aureobasidium</taxon>
    </lineage>
</organism>
<dbReference type="AlphaFoldDB" id="A0A9N8KCU5"/>
<dbReference type="Proteomes" id="UP000745764">
    <property type="component" value="Unassembled WGS sequence"/>
</dbReference>
<gene>
    <name evidence="1" type="ORF">AWRI4620_LOCUS2829</name>
</gene>
<name>A0A9N8KCU5_9PEZI</name>
<accession>A0A9N8KCU5</accession>
<comment type="caution">
    <text evidence="1">The sequence shown here is derived from an EMBL/GenBank/DDBJ whole genome shotgun (WGS) entry which is preliminary data.</text>
</comment>
<evidence type="ECO:0000313" key="1">
    <source>
        <dbReference type="EMBL" id="CAD0108574.1"/>
    </source>
</evidence>
<proteinExistence type="predicted"/>
<reference evidence="1" key="1">
    <citation type="submission" date="2020-06" db="EMBL/GenBank/DDBJ databases">
        <authorList>
            <person name="Onetto C."/>
        </authorList>
    </citation>
    <scope>NUCLEOTIDE SEQUENCE</scope>
</reference>
<dbReference type="EMBL" id="CAINUL010000003">
    <property type="protein sequence ID" value="CAD0108574.1"/>
    <property type="molecule type" value="Genomic_DNA"/>
</dbReference>